<dbReference type="EMBL" id="FJUY01000026">
    <property type="protein sequence ID" value="CZT25329.1"/>
    <property type="molecule type" value="Genomic_DNA"/>
</dbReference>
<organism evidence="1 2">
    <name type="scientific">Ramularia collo-cygni</name>
    <dbReference type="NCBI Taxonomy" id="112498"/>
    <lineage>
        <taxon>Eukaryota</taxon>
        <taxon>Fungi</taxon>
        <taxon>Dikarya</taxon>
        <taxon>Ascomycota</taxon>
        <taxon>Pezizomycotina</taxon>
        <taxon>Dothideomycetes</taxon>
        <taxon>Dothideomycetidae</taxon>
        <taxon>Mycosphaerellales</taxon>
        <taxon>Mycosphaerellaceae</taxon>
        <taxon>Ramularia</taxon>
    </lineage>
</organism>
<dbReference type="GeneID" id="35606090"/>
<sequence length="51" mass="5985">MYQNWVCRCQGLDVSHQAYPGKDQRRLDIAAARPLQQKPHILVMFEREICA</sequence>
<evidence type="ECO:0000313" key="2">
    <source>
        <dbReference type="Proteomes" id="UP000225277"/>
    </source>
</evidence>
<name>A0A2D3VN25_9PEZI</name>
<gene>
    <name evidence="1" type="ORF">RCC_11057</name>
</gene>
<proteinExistence type="predicted"/>
<keyword evidence="2" id="KW-1185">Reference proteome</keyword>
<evidence type="ECO:0000313" key="1">
    <source>
        <dbReference type="EMBL" id="CZT25329.1"/>
    </source>
</evidence>
<accession>A0A2D3VN25</accession>
<dbReference type="AlphaFoldDB" id="A0A2D3VN25"/>
<dbReference type="RefSeq" id="XP_023632052.1">
    <property type="nucleotide sequence ID" value="XM_023776284.1"/>
</dbReference>
<protein>
    <submittedName>
        <fullName evidence="1">Uncharacterized protein</fullName>
    </submittedName>
</protein>
<reference evidence="1 2" key="1">
    <citation type="submission" date="2016-03" db="EMBL/GenBank/DDBJ databases">
        <authorList>
            <person name="Ploux O."/>
        </authorList>
    </citation>
    <scope>NUCLEOTIDE SEQUENCE [LARGE SCALE GENOMIC DNA]</scope>
    <source>
        <strain evidence="1 2">URUG2</strain>
    </source>
</reference>
<dbReference type="Proteomes" id="UP000225277">
    <property type="component" value="Unassembled WGS sequence"/>
</dbReference>